<dbReference type="EMBL" id="BARU01041282">
    <property type="protein sequence ID" value="GAH86774.1"/>
    <property type="molecule type" value="Genomic_DNA"/>
</dbReference>
<sequence>MVVSIDVNNFDALRIGLVSPEKIRSWSNGEVKKP</sequence>
<dbReference type="SUPFAM" id="SSF64484">
    <property type="entry name" value="beta and beta-prime subunits of DNA dependent RNA-polymerase"/>
    <property type="match status" value="1"/>
</dbReference>
<accession>X1K949</accession>
<evidence type="ECO:0008006" key="2">
    <source>
        <dbReference type="Google" id="ProtNLM"/>
    </source>
</evidence>
<protein>
    <recommendedName>
        <fullName evidence="2">DNA-directed RNA polymerase</fullName>
    </recommendedName>
</protein>
<name>X1K949_9ZZZZ</name>
<feature type="non-terminal residue" evidence="1">
    <location>
        <position position="34"/>
    </location>
</feature>
<comment type="caution">
    <text evidence="1">The sequence shown here is derived from an EMBL/GenBank/DDBJ whole genome shotgun (WGS) entry which is preliminary data.</text>
</comment>
<reference evidence="1" key="1">
    <citation type="journal article" date="2014" name="Front. Microbiol.">
        <title>High frequency of phylogenetically diverse reductive dehalogenase-homologous genes in deep subseafloor sedimentary metagenomes.</title>
        <authorList>
            <person name="Kawai M."/>
            <person name="Futagami T."/>
            <person name="Toyoda A."/>
            <person name="Takaki Y."/>
            <person name="Nishi S."/>
            <person name="Hori S."/>
            <person name="Arai W."/>
            <person name="Tsubouchi T."/>
            <person name="Morono Y."/>
            <person name="Uchiyama I."/>
            <person name="Ito T."/>
            <person name="Fujiyama A."/>
            <person name="Inagaki F."/>
            <person name="Takami H."/>
        </authorList>
    </citation>
    <scope>NUCLEOTIDE SEQUENCE</scope>
    <source>
        <strain evidence="1">Expedition CK06-06</strain>
    </source>
</reference>
<organism evidence="1">
    <name type="scientific">marine sediment metagenome</name>
    <dbReference type="NCBI Taxonomy" id="412755"/>
    <lineage>
        <taxon>unclassified sequences</taxon>
        <taxon>metagenomes</taxon>
        <taxon>ecological metagenomes</taxon>
    </lineage>
</organism>
<proteinExistence type="predicted"/>
<dbReference type="AlphaFoldDB" id="X1K949"/>
<evidence type="ECO:0000313" key="1">
    <source>
        <dbReference type="EMBL" id="GAH86774.1"/>
    </source>
</evidence>
<gene>
    <name evidence="1" type="ORF">S03H2_63680</name>
</gene>